<dbReference type="Proteomes" id="UP000006903">
    <property type="component" value="Chromosome"/>
</dbReference>
<reference evidence="1 2" key="1">
    <citation type="journal article" date="2009" name="J. Bacteriol.">
        <title>Complete genome sequence of the anaerobic, protein-degrading hyperthermophilic crenarchaeon Desulfurococcus kamchatkensis.</title>
        <authorList>
            <person name="Ravin N.V."/>
            <person name="Mardanov A.V."/>
            <person name="Beletsky A.V."/>
            <person name="Kublanov I.V."/>
            <person name="Kolganova T.V."/>
            <person name="Lebedinsky A.V."/>
            <person name="Chernyh N.A."/>
            <person name="Bonch-Osmolovskaya E.A."/>
            <person name="Skryabin K.G."/>
        </authorList>
    </citation>
    <scope>NUCLEOTIDE SEQUENCE [LARGE SCALE GENOMIC DNA]</scope>
    <source>
        <strain evidence="2">DSM 18924 / JCM 16383 / VKM B-2413 / 1221n</strain>
    </source>
</reference>
<dbReference type="HOGENOM" id="CLU_063440_9_1_2"/>
<dbReference type="eggNOG" id="arCOG00001">
    <property type="taxonomic scope" value="Archaea"/>
</dbReference>
<evidence type="ECO:0000313" key="2">
    <source>
        <dbReference type="Proteomes" id="UP000006903"/>
    </source>
</evidence>
<protein>
    <submittedName>
        <fullName evidence="1">Transcriptional regulator, PadR-like family</fullName>
    </submittedName>
</protein>
<dbReference type="Gene3D" id="1.10.10.10">
    <property type="entry name" value="Winged helix-like DNA-binding domain superfamily/Winged helix DNA-binding domain"/>
    <property type="match status" value="1"/>
</dbReference>
<dbReference type="STRING" id="490899.DKAM_0910"/>
<dbReference type="EMBL" id="CP001140">
    <property type="protein sequence ID" value="ACL11236.1"/>
    <property type="molecule type" value="Genomic_DNA"/>
</dbReference>
<dbReference type="SUPFAM" id="SSF46785">
    <property type="entry name" value="Winged helix' DNA-binding domain"/>
    <property type="match status" value="1"/>
</dbReference>
<accession>B8D555</accession>
<evidence type="ECO:0000313" key="1">
    <source>
        <dbReference type="EMBL" id="ACL11236.1"/>
    </source>
</evidence>
<dbReference type="RefSeq" id="WP_012608577.1">
    <property type="nucleotide sequence ID" value="NC_011766.1"/>
</dbReference>
<name>B8D555_DESA1</name>
<dbReference type="KEGG" id="dka:DKAM_0910"/>
<dbReference type="InterPro" id="IPR036390">
    <property type="entry name" value="WH_DNA-bd_sf"/>
</dbReference>
<sequence length="106" mass="12362">MSTSRAYIRLVKKLTVENLWLYIVKILMEEGRPLRAYDIKVRLREKFGIDPPAVTVYTVVYRMSRDGLLSRRQENGETLYSVTERGINAFKNALVLIEEILSKLKL</sequence>
<gene>
    <name evidence="1" type="ordered locus">DKAM_0910</name>
</gene>
<dbReference type="GeneID" id="7171042"/>
<proteinExistence type="predicted"/>
<organism evidence="1 2">
    <name type="scientific">Desulfurococcus amylolyticus (strain DSM 18924 / JCM 16383 / VKM B-2413 / 1221n)</name>
    <name type="common">Desulfurococcus kamchatkensis</name>
    <dbReference type="NCBI Taxonomy" id="490899"/>
    <lineage>
        <taxon>Archaea</taxon>
        <taxon>Thermoproteota</taxon>
        <taxon>Thermoprotei</taxon>
        <taxon>Desulfurococcales</taxon>
        <taxon>Desulfurococcaceae</taxon>
        <taxon>Desulfurococcus</taxon>
    </lineage>
</organism>
<dbReference type="AlphaFoldDB" id="B8D555"/>
<dbReference type="InterPro" id="IPR036388">
    <property type="entry name" value="WH-like_DNA-bd_sf"/>
</dbReference>